<evidence type="ECO:0000313" key="1">
    <source>
        <dbReference type="EMBL" id="AGS54393.1"/>
    </source>
</evidence>
<dbReference type="EMBL" id="JQ844296">
    <property type="protein sequence ID" value="AGS54393.1"/>
    <property type="molecule type" value="Genomic_DNA"/>
</dbReference>
<name>A0A806KPV9_9BACT</name>
<sequence>MHITLIFKGIGAKVGSINIKQKPPIYEVTFSPAVAAIIAAPRVRYPSITVSIVLQ</sequence>
<accession>A0A806KPV9</accession>
<organism evidence="1">
    <name type="scientific">uncultured bacterium contig00104</name>
    <dbReference type="NCBI Taxonomy" id="1181571"/>
    <lineage>
        <taxon>Bacteria</taxon>
        <taxon>environmental samples</taxon>
    </lineage>
</organism>
<protein>
    <submittedName>
        <fullName evidence="1">Uncharacterized protein</fullName>
    </submittedName>
</protein>
<dbReference type="AlphaFoldDB" id="A0A806KPV9"/>
<proteinExistence type="predicted"/>
<reference evidence="1" key="1">
    <citation type="submission" date="2012-03" db="EMBL/GenBank/DDBJ databases">
        <title>Functional metagenomics reveals considerable lignocellulase gene clusters in the gut microbiome of a wood-feeding higher termite.</title>
        <authorList>
            <person name="Liu N."/>
        </authorList>
    </citation>
    <scope>NUCLEOTIDE SEQUENCE</scope>
</reference>